<dbReference type="InterPro" id="IPR036093">
    <property type="entry name" value="NAC_dom_sf"/>
</dbReference>
<evidence type="ECO:0000256" key="1">
    <source>
        <dbReference type="ARBA" id="ARBA00023015"/>
    </source>
</evidence>
<evidence type="ECO:0000313" key="8">
    <source>
        <dbReference type="Proteomes" id="UP001341281"/>
    </source>
</evidence>
<gene>
    <name evidence="7" type="ORF">U9M48_022912</name>
</gene>
<accession>A0AAQ3TJH4</accession>
<dbReference type="GO" id="GO:0003700">
    <property type="term" value="F:DNA-binding transcription factor activity"/>
    <property type="evidence" value="ECO:0007669"/>
    <property type="project" value="InterPro"/>
</dbReference>
<dbReference type="InterPro" id="IPR044799">
    <property type="entry name" value="SOG1-like"/>
</dbReference>
<keyword evidence="3" id="KW-0804">Transcription</keyword>
<dbReference type="Gene3D" id="2.170.150.80">
    <property type="entry name" value="NAC domain"/>
    <property type="match status" value="1"/>
</dbReference>
<dbReference type="InterPro" id="IPR003441">
    <property type="entry name" value="NAC-dom"/>
</dbReference>
<evidence type="ECO:0000313" key="7">
    <source>
        <dbReference type="EMBL" id="WVZ74775.1"/>
    </source>
</evidence>
<evidence type="ECO:0000259" key="6">
    <source>
        <dbReference type="PROSITE" id="PS51005"/>
    </source>
</evidence>
<dbReference type="PANTHER" id="PTHR31079:SF2">
    <property type="entry name" value="NAC DOMAIN CONTAINING PROTEIN 44-RELATED"/>
    <property type="match status" value="1"/>
</dbReference>
<feature type="domain" description="NAC" evidence="6">
    <location>
        <begin position="57"/>
        <end position="220"/>
    </location>
</feature>
<keyword evidence="1" id="KW-0805">Transcription regulation</keyword>
<keyword evidence="2" id="KW-0238">DNA-binding</keyword>
<evidence type="ECO:0000256" key="4">
    <source>
        <dbReference type="ARBA" id="ARBA00023242"/>
    </source>
</evidence>
<dbReference type="FunFam" id="2.170.150.80:FF:000009">
    <property type="entry name" value="NAC domain-containing protein 8"/>
    <property type="match status" value="1"/>
</dbReference>
<organism evidence="7 8">
    <name type="scientific">Paspalum notatum var. saurae</name>
    <dbReference type="NCBI Taxonomy" id="547442"/>
    <lineage>
        <taxon>Eukaryota</taxon>
        <taxon>Viridiplantae</taxon>
        <taxon>Streptophyta</taxon>
        <taxon>Embryophyta</taxon>
        <taxon>Tracheophyta</taxon>
        <taxon>Spermatophyta</taxon>
        <taxon>Magnoliopsida</taxon>
        <taxon>Liliopsida</taxon>
        <taxon>Poales</taxon>
        <taxon>Poaceae</taxon>
        <taxon>PACMAD clade</taxon>
        <taxon>Panicoideae</taxon>
        <taxon>Andropogonodae</taxon>
        <taxon>Paspaleae</taxon>
        <taxon>Paspalinae</taxon>
        <taxon>Paspalum</taxon>
    </lineage>
</organism>
<evidence type="ECO:0000256" key="2">
    <source>
        <dbReference type="ARBA" id="ARBA00023125"/>
    </source>
</evidence>
<keyword evidence="8" id="KW-1185">Reference proteome</keyword>
<dbReference type="SUPFAM" id="SSF101941">
    <property type="entry name" value="NAC domain"/>
    <property type="match status" value="1"/>
</dbReference>
<dbReference type="GO" id="GO:0000976">
    <property type="term" value="F:transcription cis-regulatory region binding"/>
    <property type="evidence" value="ECO:0007669"/>
    <property type="project" value="TreeGrafter"/>
</dbReference>
<dbReference type="Proteomes" id="UP001341281">
    <property type="component" value="Chromosome 05"/>
</dbReference>
<dbReference type="PROSITE" id="PS51005">
    <property type="entry name" value="NAC"/>
    <property type="match status" value="1"/>
</dbReference>
<dbReference type="EMBL" id="CP144749">
    <property type="protein sequence ID" value="WVZ74775.1"/>
    <property type="molecule type" value="Genomic_DNA"/>
</dbReference>
<sequence>MARSWLITGRGIAKKIRYRASSVNHQISELIAEARRECPNCSYVIDNSDVTMEWPGLPAGVKFDPSDLELLEHLEQKIGLGGLKPHVLIDEFIPTIDDDEGICYSHPENLPGTKTDGTISHFFYRASNAYGCGQRKRRRVISCSDDTIPGENVRWHKTGKSKAIYDNGVRKGWKKIMVLYKTSQRGRKADKDHWVMHQYHLGEKEDEKDGEFVVSKIFCQLPNKSKQISEKETAYEEPNASASVIGPKTSEKETAYEEPDAYASVIGPKTPKTNTAKPRHTNDSPCETGQNVSILQDQDEGEPIMPIVSMEDDAVNPAWCAGAQEQQAVGEASRAQPNSDEPLYCREDPNSLNDEAFPLDYPILSQYRNEVLDRNLNTVYGLPDLHDVDLVAPPDLQLCDLQFGSQESFGSWLDRS</sequence>
<dbReference type="Pfam" id="PF02365">
    <property type="entry name" value="NAM"/>
    <property type="match status" value="1"/>
</dbReference>
<evidence type="ECO:0000256" key="5">
    <source>
        <dbReference type="SAM" id="MobiDB-lite"/>
    </source>
</evidence>
<protein>
    <recommendedName>
        <fullName evidence="6">NAC domain-containing protein</fullName>
    </recommendedName>
</protein>
<reference evidence="7 8" key="1">
    <citation type="submission" date="2024-02" db="EMBL/GenBank/DDBJ databases">
        <title>High-quality chromosome-scale genome assembly of Pensacola bahiagrass (Paspalum notatum Flugge var. saurae).</title>
        <authorList>
            <person name="Vega J.M."/>
            <person name="Podio M."/>
            <person name="Orjuela J."/>
            <person name="Siena L.A."/>
            <person name="Pessino S.C."/>
            <person name="Combes M.C."/>
            <person name="Mariac C."/>
            <person name="Albertini E."/>
            <person name="Pupilli F."/>
            <person name="Ortiz J.P.A."/>
            <person name="Leblanc O."/>
        </authorList>
    </citation>
    <scope>NUCLEOTIDE SEQUENCE [LARGE SCALE GENOMIC DNA]</scope>
    <source>
        <strain evidence="7">R1</strain>
        <tissue evidence="7">Leaf</tissue>
    </source>
</reference>
<dbReference type="PANTHER" id="PTHR31079">
    <property type="entry name" value="NAC DOMAIN-CONTAINING PROTEIN 73"/>
    <property type="match status" value="1"/>
</dbReference>
<dbReference type="AlphaFoldDB" id="A0AAQ3TJH4"/>
<proteinExistence type="predicted"/>
<keyword evidence="4" id="KW-0539">Nucleus</keyword>
<name>A0AAQ3TJH4_PASNO</name>
<dbReference type="GO" id="GO:0005634">
    <property type="term" value="C:nucleus"/>
    <property type="evidence" value="ECO:0007669"/>
    <property type="project" value="TreeGrafter"/>
</dbReference>
<feature type="region of interest" description="Disordered" evidence="5">
    <location>
        <begin position="264"/>
        <end position="290"/>
    </location>
</feature>
<evidence type="ECO:0000256" key="3">
    <source>
        <dbReference type="ARBA" id="ARBA00023163"/>
    </source>
</evidence>